<sequence>MKRSLLVFGVFQAVIFAVIAVSVIRWSEARAALRDNQRNEALCKQLAAEIRGLRQLGSVAKERVPEKDFGNATILELAATCRIGEGQVRSIQRIPSAPVPDTDYQQQGISIHLSRVTFFQVSKFALELEKLHGNPKTTIVSLMAVGDRRGTREAERTRATLELWNAELILTQLVYDATSKTTRSARDGASLARIGVTSKQMPRSKVVALRSNRNERRLHCPAL</sequence>
<evidence type="ECO:0000313" key="2">
    <source>
        <dbReference type="Proteomes" id="UP000319004"/>
    </source>
</evidence>
<reference evidence="1 2" key="1">
    <citation type="submission" date="2019-03" db="EMBL/GenBank/DDBJ databases">
        <title>Deep-cultivation of Planctomycetes and their phenomic and genomic characterization uncovers novel biology.</title>
        <authorList>
            <person name="Wiegand S."/>
            <person name="Jogler M."/>
            <person name="Boedeker C."/>
            <person name="Pinto D."/>
            <person name="Vollmers J."/>
            <person name="Rivas-Marin E."/>
            <person name="Kohn T."/>
            <person name="Peeters S.H."/>
            <person name="Heuer A."/>
            <person name="Rast P."/>
            <person name="Oberbeckmann S."/>
            <person name="Bunk B."/>
            <person name="Jeske O."/>
            <person name="Meyerdierks A."/>
            <person name="Storesund J.E."/>
            <person name="Kallscheuer N."/>
            <person name="Luecker S."/>
            <person name="Lage O.M."/>
            <person name="Pohl T."/>
            <person name="Merkel B.J."/>
            <person name="Hornburger P."/>
            <person name="Mueller R.-W."/>
            <person name="Bruemmer F."/>
            <person name="Labrenz M."/>
            <person name="Spormann A.M."/>
            <person name="Op den Camp H."/>
            <person name="Overmann J."/>
            <person name="Amann R."/>
            <person name="Jetten M.S.M."/>
            <person name="Mascher T."/>
            <person name="Medema M.H."/>
            <person name="Devos D.P."/>
            <person name="Kaster A.-K."/>
            <person name="Ovreas L."/>
            <person name="Rohde M."/>
            <person name="Galperin M.Y."/>
            <person name="Jogler C."/>
        </authorList>
    </citation>
    <scope>NUCLEOTIDE SEQUENCE [LARGE SCALE GENOMIC DNA]</scope>
    <source>
        <strain evidence="1 2">Enr13</strain>
    </source>
</reference>
<dbReference type="EMBL" id="CP037423">
    <property type="protein sequence ID" value="QDV42566.1"/>
    <property type="molecule type" value="Genomic_DNA"/>
</dbReference>
<protein>
    <submittedName>
        <fullName evidence="1">Uncharacterized protein</fullName>
    </submittedName>
</protein>
<accession>A0A518HNY9</accession>
<evidence type="ECO:0000313" key="1">
    <source>
        <dbReference type="EMBL" id="QDV42566.1"/>
    </source>
</evidence>
<proteinExistence type="predicted"/>
<organism evidence="1 2">
    <name type="scientific">Stieleria neptunia</name>
    <dbReference type="NCBI Taxonomy" id="2527979"/>
    <lineage>
        <taxon>Bacteria</taxon>
        <taxon>Pseudomonadati</taxon>
        <taxon>Planctomycetota</taxon>
        <taxon>Planctomycetia</taxon>
        <taxon>Pirellulales</taxon>
        <taxon>Pirellulaceae</taxon>
        <taxon>Stieleria</taxon>
    </lineage>
</organism>
<dbReference type="AlphaFoldDB" id="A0A518HNY9"/>
<keyword evidence="2" id="KW-1185">Reference proteome</keyword>
<dbReference type="KEGG" id="snep:Enr13x_24140"/>
<gene>
    <name evidence="1" type="ORF">Enr13x_24140</name>
</gene>
<dbReference type="Proteomes" id="UP000319004">
    <property type="component" value="Chromosome"/>
</dbReference>
<name>A0A518HNY9_9BACT</name>